<dbReference type="AlphaFoldDB" id="A0ABD4STQ9"/>
<proteinExistence type="predicted"/>
<evidence type="ECO:0000313" key="1">
    <source>
        <dbReference type="EMBL" id="MCG9027171.1"/>
    </source>
</evidence>
<dbReference type="Proteomes" id="UP001200247">
    <property type="component" value="Unassembled WGS sequence"/>
</dbReference>
<sequence length="122" mass="13821">MDKKISLPTDGKKRLVSCIFQTEALKNQVEKTTTYWAIKNNEANPLSGFIGSSQQSWQSGLCKNKEDCVDVWQRKIRWRCNATGTADQSCLSAGFGHVMCPCEWRMAWLLHDLPSSAKQSHK</sequence>
<gene>
    <name evidence="1" type="ORF">LH440_14930</name>
</gene>
<dbReference type="EMBL" id="JAJAXM010000040">
    <property type="protein sequence ID" value="MCG9027171.1"/>
    <property type="molecule type" value="Genomic_DNA"/>
</dbReference>
<organism evidence="1 2">
    <name type="scientific">Laribacter hongkongensis</name>
    <dbReference type="NCBI Taxonomy" id="168471"/>
    <lineage>
        <taxon>Bacteria</taxon>
        <taxon>Pseudomonadati</taxon>
        <taxon>Pseudomonadota</taxon>
        <taxon>Betaproteobacteria</taxon>
        <taxon>Neisseriales</taxon>
        <taxon>Aquaspirillaceae</taxon>
        <taxon>Laribacter</taxon>
    </lineage>
</organism>
<comment type="caution">
    <text evidence="1">The sequence shown here is derived from an EMBL/GenBank/DDBJ whole genome shotgun (WGS) entry which is preliminary data.</text>
</comment>
<reference evidence="1 2" key="1">
    <citation type="submission" date="2021-10" db="EMBL/GenBank/DDBJ databases">
        <title>Whole-genome sequencing analysis of Laribacter hongkongensis: virulence gene profiles, carbohydrate-active enzyme prediction, and antimicrobial resistance characterization.</title>
        <authorList>
            <person name="Yuan P."/>
            <person name="Zhan Y."/>
            <person name="Chen D."/>
        </authorList>
    </citation>
    <scope>NUCLEOTIDE SEQUENCE [LARGE SCALE GENOMIC DNA]</scope>
    <source>
        <strain evidence="1 2">W67</strain>
    </source>
</reference>
<protein>
    <submittedName>
        <fullName evidence="1">Uncharacterized protein</fullName>
    </submittedName>
</protein>
<name>A0ABD4STQ9_9NEIS</name>
<evidence type="ECO:0000313" key="2">
    <source>
        <dbReference type="Proteomes" id="UP001200247"/>
    </source>
</evidence>
<dbReference type="RefSeq" id="WP_239894543.1">
    <property type="nucleotide sequence ID" value="NZ_JAJAXM010000040.1"/>
</dbReference>
<accession>A0ABD4STQ9</accession>